<dbReference type="EMBL" id="PGGO01000001">
    <property type="protein sequence ID" value="PSH70705.1"/>
    <property type="molecule type" value="Genomic_DNA"/>
</dbReference>
<dbReference type="InterPro" id="IPR050210">
    <property type="entry name" value="tRNA_Adenine-N(6)_MTase"/>
</dbReference>
<name>A0A2P7BW70_9HYPH</name>
<dbReference type="SUPFAM" id="SSF53335">
    <property type="entry name" value="S-adenosyl-L-methionine-dependent methyltransferases"/>
    <property type="match status" value="1"/>
</dbReference>
<keyword evidence="1 4" id="KW-0489">Methyltransferase</keyword>
<evidence type="ECO:0000256" key="2">
    <source>
        <dbReference type="ARBA" id="ARBA00022691"/>
    </source>
</evidence>
<dbReference type="InterPro" id="IPR029063">
    <property type="entry name" value="SAM-dependent_MTases_sf"/>
</dbReference>
<dbReference type="PROSITE" id="PS00092">
    <property type="entry name" value="N6_MTASE"/>
    <property type="match status" value="1"/>
</dbReference>
<comment type="caution">
    <text evidence="4">The sequence shown here is derived from an EMBL/GenBank/DDBJ whole genome shotgun (WGS) entry which is preliminary data.</text>
</comment>
<evidence type="ECO:0000313" key="4">
    <source>
        <dbReference type="EMBL" id="PSH70705.1"/>
    </source>
</evidence>
<reference evidence="5" key="1">
    <citation type="submission" date="2017-11" db="EMBL/GenBank/DDBJ databases">
        <authorList>
            <person name="Kuznetsova I."/>
            <person name="Sazanova A."/>
            <person name="Chirak E."/>
            <person name="Safronova V."/>
            <person name="Willems A."/>
        </authorList>
    </citation>
    <scope>NUCLEOTIDE SEQUENCE [LARGE SCALE GENOMIC DNA]</scope>
    <source>
        <strain evidence="5">STM 196</strain>
    </source>
</reference>
<dbReference type="Pfam" id="PF05175">
    <property type="entry name" value="MTS"/>
    <property type="match status" value="1"/>
</dbReference>
<dbReference type="GO" id="GO:0008170">
    <property type="term" value="F:N-methyltransferase activity"/>
    <property type="evidence" value="ECO:0007669"/>
    <property type="project" value="UniProtKB-ARBA"/>
</dbReference>
<protein>
    <submittedName>
        <fullName evidence="4">Methyltransferase</fullName>
    </submittedName>
</protein>
<dbReference type="InterPro" id="IPR007848">
    <property type="entry name" value="Small_mtfrase_dom"/>
</dbReference>
<dbReference type="PANTHER" id="PTHR47739">
    <property type="entry name" value="TRNA1(VAL) (ADENINE(37)-N6)-METHYLTRANSFERASE"/>
    <property type="match status" value="1"/>
</dbReference>
<dbReference type="GO" id="GO:0008757">
    <property type="term" value="F:S-adenosylmethionine-dependent methyltransferase activity"/>
    <property type="evidence" value="ECO:0007669"/>
    <property type="project" value="UniProtKB-ARBA"/>
</dbReference>
<keyword evidence="5" id="KW-1185">Reference proteome</keyword>
<dbReference type="Gene3D" id="3.40.50.150">
    <property type="entry name" value="Vaccinia Virus protein VP39"/>
    <property type="match status" value="1"/>
</dbReference>
<accession>A0A2P7BW70</accession>
<keyword evidence="4" id="KW-0808">Transferase</keyword>
<sequence>MPGSNRSFATNPMLANDAPYTIDAFHRGRFHLLQPAAKGHRSGVDAMILASVVPDEFKGHVADLGAGAGAAGLAVLSRCSTARASLIERSDFMADFARRSLALPENKAFASRAEVIEADVTLTGRARVAAGLGDNGFDFVIMNPPFNPPTDRSTPDPVKAEAHVMTQGMMEQWIRTAAAIVKPGGAIGIIARPTSIADLLDALKGRFGGLIIVPVQPRPQDAAIRIVIKGIRGSRAGLSLHPALVMHHETGNGFTERANAINNGLASLF</sequence>
<gene>
    <name evidence="4" type="ORF">CU102_01235</name>
</gene>
<dbReference type="Proteomes" id="UP000241444">
    <property type="component" value="Unassembled WGS sequence"/>
</dbReference>
<dbReference type="OrthoDB" id="5489421at2"/>
<feature type="domain" description="Methyltransferase small" evidence="3">
    <location>
        <begin position="47"/>
        <end position="194"/>
    </location>
</feature>
<evidence type="ECO:0000313" key="5">
    <source>
        <dbReference type="Proteomes" id="UP000241444"/>
    </source>
</evidence>
<evidence type="ECO:0000256" key="1">
    <source>
        <dbReference type="ARBA" id="ARBA00022603"/>
    </source>
</evidence>
<proteinExistence type="predicted"/>
<dbReference type="InterPro" id="IPR002052">
    <property type="entry name" value="DNA_methylase_N6_adenine_CS"/>
</dbReference>
<dbReference type="GO" id="GO:0003676">
    <property type="term" value="F:nucleic acid binding"/>
    <property type="evidence" value="ECO:0007669"/>
    <property type="project" value="InterPro"/>
</dbReference>
<keyword evidence="2" id="KW-0949">S-adenosyl-L-methionine</keyword>
<dbReference type="PANTHER" id="PTHR47739:SF1">
    <property type="entry name" value="TRNA1(VAL) (ADENINE(37)-N6)-METHYLTRANSFERASE"/>
    <property type="match status" value="1"/>
</dbReference>
<evidence type="ECO:0000259" key="3">
    <source>
        <dbReference type="Pfam" id="PF05175"/>
    </source>
</evidence>
<dbReference type="AlphaFoldDB" id="A0A2P7BW70"/>
<dbReference type="GO" id="GO:0032259">
    <property type="term" value="P:methylation"/>
    <property type="evidence" value="ECO:0007669"/>
    <property type="project" value="UniProtKB-KW"/>
</dbReference>
<organism evidence="4 5">
    <name type="scientific">Phyllobacterium brassicacearum</name>
    <dbReference type="NCBI Taxonomy" id="314235"/>
    <lineage>
        <taxon>Bacteria</taxon>
        <taxon>Pseudomonadati</taxon>
        <taxon>Pseudomonadota</taxon>
        <taxon>Alphaproteobacteria</taxon>
        <taxon>Hyphomicrobiales</taxon>
        <taxon>Phyllobacteriaceae</taxon>
        <taxon>Phyllobacterium</taxon>
    </lineage>
</organism>